<dbReference type="PANTHER" id="PTHR10663">
    <property type="entry name" value="GUANYL-NUCLEOTIDE EXCHANGE FACTOR"/>
    <property type="match status" value="1"/>
</dbReference>
<protein>
    <submittedName>
        <fullName evidence="3">F-box only protein 8</fullName>
    </submittedName>
</protein>
<dbReference type="EMBL" id="JBJKFK010000058">
    <property type="protein sequence ID" value="KAL3320349.1"/>
    <property type="molecule type" value="Genomic_DNA"/>
</dbReference>
<evidence type="ECO:0000313" key="3">
    <source>
        <dbReference type="EMBL" id="KAL3320349.1"/>
    </source>
</evidence>
<evidence type="ECO:0000259" key="2">
    <source>
        <dbReference type="PROSITE" id="PS50190"/>
    </source>
</evidence>
<dbReference type="InterPro" id="IPR001810">
    <property type="entry name" value="F-box_dom"/>
</dbReference>
<feature type="domain" description="F-box" evidence="1">
    <location>
        <begin position="40"/>
        <end position="83"/>
    </location>
</feature>
<dbReference type="SMART" id="SM00222">
    <property type="entry name" value="Sec7"/>
    <property type="match status" value="1"/>
</dbReference>
<feature type="domain" description="SEC7" evidence="2">
    <location>
        <begin position="96"/>
        <end position="296"/>
    </location>
</feature>
<dbReference type="Pfam" id="PF12937">
    <property type="entry name" value="F-box-like"/>
    <property type="match status" value="1"/>
</dbReference>
<dbReference type="InterPro" id="IPR035999">
    <property type="entry name" value="Sec7_dom_sf"/>
</dbReference>
<dbReference type="PANTHER" id="PTHR10663:SF372">
    <property type="entry name" value="F-BOX ONLY PROTEIN 8"/>
    <property type="match status" value="1"/>
</dbReference>
<reference evidence="3 4" key="1">
    <citation type="submission" date="2024-11" db="EMBL/GenBank/DDBJ databases">
        <title>Adaptive evolution of stress response genes in parasites aligns with host niche diversity.</title>
        <authorList>
            <person name="Hahn C."/>
            <person name="Resl P."/>
        </authorList>
    </citation>
    <scope>NUCLEOTIDE SEQUENCE [LARGE SCALE GENOMIC DNA]</scope>
    <source>
        <strain evidence="3">EGGRZ-B1_66</strain>
        <tissue evidence="3">Body</tissue>
    </source>
</reference>
<sequence>MGNLTTYIIERNPYVLVPTWYRKRDFNGNTKSEKLWSSKTLDLRKLPPELSLSILSKLNATDLFLASCVWKDLAFDDLLWKNLCFGEWSFMRNFNPRERASMTYRELYLYLDEARLVFNFNSSQGIRYLIEKEVLRDCKEDIAAYLNAASGLCPIQRWHYLEKNSSRKTFSSILSYEVLEEFMKRQNFRRQFLPDALRNLLSRVTSPLGALQPVSVLERLIDKFSERYIQCNPGLPYEKDHVYMICFSLILLSVDLSSPNVKNKMSKREFIRNTRDATGLHDTEFLGLLYDYVYTNGHIAFHEPNQTTCLPVVNPSVIALERLVSVRAY</sequence>
<evidence type="ECO:0000259" key="1">
    <source>
        <dbReference type="PROSITE" id="PS50181"/>
    </source>
</evidence>
<dbReference type="Gene3D" id="1.10.220.20">
    <property type="match status" value="1"/>
</dbReference>
<dbReference type="Proteomes" id="UP001626550">
    <property type="component" value="Unassembled WGS sequence"/>
</dbReference>
<organism evidence="3 4">
    <name type="scientific">Cichlidogyrus casuarinus</name>
    <dbReference type="NCBI Taxonomy" id="1844966"/>
    <lineage>
        <taxon>Eukaryota</taxon>
        <taxon>Metazoa</taxon>
        <taxon>Spiralia</taxon>
        <taxon>Lophotrochozoa</taxon>
        <taxon>Platyhelminthes</taxon>
        <taxon>Monogenea</taxon>
        <taxon>Monopisthocotylea</taxon>
        <taxon>Dactylogyridea</taxon>
        <taxon>Ancyrocephalidae</taxon>
        <taxon>Cichlidogyrus</taxon>
    </lineage>
</organism>
<dbReference type="PROSITE" id="PS50190">
    <property type="entry name" value="SEC7"/>
    <property type="match status" value="1"/>
</dbReference>
<keyword evidence="4" id="KW-1185">Reference proteome</keyword>
<dbReference type="InterPro" id="IPR036047">
    <property type="entry name" value="F-box-like_dom_sf"/>
</dbReference>
<dbReference type="PROSITE" id="PS50181">
    <property type="entry name" value="FBOX"/>
    <property type="match status" value="1"/>
</dbReference>
<dbReference type="InterPro" id="IPR000904">
    <property type="entry name" value="Sec7_dom"/>
</dbReference>
<name>A0ABD2QLF2_9PLAT</name>
<dbReference type="AlphaFoldDB" id="A0ABD2QLF2"/>
<accession>A0ABD2QLF2</accession>
<dbReference type="InterPro" id="IPR023394">
    <property type="entry name" value="Sec7_C_sf"/>
</dbReference>
<proteinExistence type="predicted"/>
<dbReference type="SUPFAM" id="SSF48425">
    <property type="entry name" value="Sec7 domain"/>
    <property type="match status" value="1"/>
</dbReference>
<dbReference type="Gene3D" id="1.10.1000.11">
    <property type="entry name" value="Arf Nucleotide-binding Site Opener,domain 2"/>
    <property type="match status" value="1"/>
</dbReference>
<dbReference type="Gene3D" id="1.20.1280.50">
    <property type="match status" value="1"/>
</dbReference>
<dbReference type="SUPFAM" id="SSF81383">
    <property type="entry name" value="F-box domain"/>
    <property type="match status" value="1"/>
</dbReference>
<gene>
    <name evidence="3" type="primary">FBXO8</name>
    <name evidence="3" type="ORF">Ciccas_000961</name>
</gene>
<evidence type="ECO:0000313" key="4">
    <source>
        <dbReference type="Proteomes" id="UP001626550"/>
    </source>
</evidence>
<comment type="caution">
    <text evidence="3">The sequence shown here is derived from an EMBL/GenBank/DDBJ whole genome shotgun (WGS) entry which is preliminary data.</text>
</comment>
<dbReference type="Pfam" id="PF01369">
    <property type="entry name" value="Sec7"/>
    <property type="match status" value="1"/>
</dbReference>